<dbReference type="InterPro" id="IPR003812">
    <property type="entry name" value="Fido"/>
</dbReference>
<proteinExistence type="predicted"/>
<protein>
    <submittedName>
        <fullName evidence="2">Fic family protein</fullName>
    </submittedName>
</protein>
<feature type="domain" description="Fido" evidence="1">
    <location>
        <begin position="98"/>
        <end position="233"/>
    </location>
</feature>
<comment type="caution">
    <text evidence="2">The sequence shown here is derived from an EMBL/GenBank/DDBJ whole genome shotgun (WGS) entry which is preliminary data.</text>
</comment>
<gene>
    <name evidence="2" type="ORF">Q4T40_20430</name>
</gene>
<dbReference type="Proteomes" id="UP001254848">
    <property type="component" value="Unassembled WGS sequence"/>
</dbReference>
<dbReference type="RefSeq" id="WP_413782053.1">
    <property type="nucleotide sequence ID" value="NZ_JAUOZS010000001.1"/>
</dbReference>
<dbReference type="InterPro" id="IPR040198">
    <property type="entry name" value="Fido_containing"/>
</dbReference>
<dbReference type="InterPro" id="IPR036597">
    <property type="entry name" value="Fido-like_dom_sf"/>
</dbReference>
<dbReference type="PANTHER" id="PTHR13504">
    <property type="entry name" value="FIDO DOMAIN-CONTAINING PROTEIN DDB_G0283145"/>
    <property type="match status" value="1"/>
</dbReference>
<sequence>METGYYPLLATIDKFQERIRQHRPLAREAVLELKEDYRIVLTYSSNALEGNTLTLSETKAVLEEGITINGRPNRDHLEAIGHSKAFDYMYSLIGSDRISETDILMLHKLFYMAIEPEKAGVYRNCPVQITGSEYPVPEHKEITKLMQKFVTEMYTVKSKLHPVEYAARIHRELVFIHPFIDGNGRVARLLMNLTLLRRGYPALIVPKILRQEYIRLLEQAHKDDRPFIGFVAEQLNEAQRDYIRQFHI</sequence>
<evidence type="ECO:0000259" key="1">
    <source>
        <dbReference type="PROSITE" id="PS51459"/>
    </source>
</evidence>
<dbReference type="PANTHER" id="PTHR13504:SF38">
    <property type="entry name" value="FIDO DOMAIN-CONTAINING PROTEIN"/>
    <property type="match status" value="1"/>
</dbReference>
<accession>A0ABU3P3I2</accession>
<keyword evidence="3" id="KW-1185">Reference proteome</keyword>
<reference evidence="2 3" key="1">
    <citation type="submission" date="2023-07" db="EMBL/GenBank/DDBJ databases">
        <title>The novel representative of Negativicutes class, Anaeroselena agilis gen. nov. sp. nov.</title>
        <authorList>
            <person name="Prokofeva M.I."/>
            <person name="Elcheninov A.G."/>
            <person name="Klyukina A."/>
            <person name="Kublanov I.V."/>
            <person name="Frolov E.N."/>
            <person name="Podosokorskaya O.A."/>
        </authorList>
    </citation>
    <scope>NUCLEOTIDE SEQUENCE [LARGE SCALE GENOMIC DNA]</scope>
    <source>
        <strain evidence="2 3">4137-cl</strain>
    </source>
</reference>
<dbReference type="Pfam" id="PF02661">
    <property type="entry name" value="Fic"/>
    <property type="match status" value="1"/>
</dbReference>
<name>A0ABU3P3I2_9FIRM</name>
<evidence type="ECO:0000313" key="3">
    <source>
        <dbReference type="Proteomes" id="UP001254848"/>
    </source>
</evidence>
<dbReference type="SUPFAM" id="SSF140931">
    <property type="entry name" value="Fic-like"/>
    <property type="match status" value="1"/>
</dbReference>
<dbReference type="PROSITE" id="PS51459">
    <property type="entry name" value="FIDO"/>
    <property type="match status" value="1"/>
</dbReference>
<dbReference type="Gene3D" id="1.10.3290.10">
    <property type="entry name" value="Fido-like domain"/>
    <property type="match status" value="1"/>
</dbReference>
<evidence type="ECO:0000313" key="2">
    <source>
        <dbReference type="EMBL" id="MDT8903600.1"/>
    </source>
</evidence>
<dbReference type="EMBL" id="JAUOZS010000001">
    <property type="protein sequence ID" value="MDT8903600.1"/>
    <property type="molecule type" value="Genomic_DNA"/>
</dbReference>
<organism evidence="2 3">
    <name type="scientific">Anaeroselena agilis</name>
    <dbReference type="NCBI Taxonomy" id="3063788"/>
    <lineage>
        <taxon>Bacteria</taxon>
        <taxon>Bacillati</taxon>
        <taxon>Bacillota</taxon>
        <taxon>Negativicutes</taxon>
        <taxon>Acetonemataceae</taxon>
        <taxon>Anaeroselena</taxon>
    </lineage>
</organism>